<dbReference type="AlphaFoldDB" id="A0A4R5MKX0"/>
<name>A0A4R5MKX0_9SPHI</name>
<evidence type="ECO:0000313" key="4">
    <source>
        <dbReference type="EMBL" id="TDG36311.1"/>
    </source>
</evidence>
<dbReference type="Gene3D" id="1.25.40.10">
    <property type="entry name" value="Tetratricopeptide repeat domain"/>
    <property type="match status" value="2"/>
</dbReference>
<evidence type="ECO:0000313" key="5">
    <source>
        <dbReference type="Proteomes" id="UP000295668"/>
    </source>
</evidence>
<dbReference type="InterPro" id="IPR011990">
    <property type="entry name" value="TPR-like_helical_dom_sf"/>
</dbReference>
<comment type="caution">
    <text evidence="4">The sequence shown here is derived from an EMBL/GenBank/DDBJ whole genome shotgun (WGS) entry which is preliminary data.</text>
</comment>
<dbReference type="Pfam" id="PF12770">
    <property type="entry name" value="CHAT"/>
    <property type="match status" value="1"/>
</dbReference>
<dbReference type="OrthoDB" id="9809670at2"/>
<dbReference type="SMART" id="SM00028">
    <property type="entry name" value="TPR"/>
    <property type="match status" value="4"/>
</dbReference>
<organism evidence="4 5">
    <name type="scientific">Pedobacter changchengzhani</name>
    <dbReference type="NCBI Taxonomy" id="2529274"/>
    <lineage>
        <taxon>Bacteria</taxon>
        <taxon>Pseudomonadati</taxon>
        <taxon>Bacteroidota</taxon>
        <taxon>Sphingobacteriia</taxon>
        <taxon>Sphingobacteriales</taxon>
        <taxon>Sphingobacteriaceae</taxon>
        <taxon>Pedobacter</taxon>
    </lineage>
</organism>
<dbReference type="InterPro" id="IPR019734">
    <property type="entry name" value="TPR_rpt"/>
</dbReference>
<sequence length="1223" mass="138915">MFRKILFFCFLFFASVGAMAQLNQDALRKIYFRLATDSTKKDSTLLIAFKIKDAAVKEFGSQSMEYFRALNNIGVTYSEREDFENAAIWWRKAYNEIQKVKDFENITTTEFIYSNLKMRYLYHVKNIDSANFFSAKYLDFKLKNTRDKRTNLNVVADVANSFEEAFGAQSASRYCKQVLILRKELFGNRNAEIIYEIDSILCKSKLKNLQDWRYNLYSVLDTVYSLAKIDSMSRAELDKGNSWKSIYYAKEMMDLTSLNGDTSEKFIVSLQRLGLAYQDYLEQDSLAKYCMFKALNILAKNGLQNSVKTVDVLADLHAIYFKQHDFKNAVVLESELLSISKMLPDSLKTYVAALKAIGSQYNSSDAKYDLKNYQKSSEYLRQSANLALTIYGNKNKTYSQVLTSLGGTYIHYGQLDSAEIAYLKAYSAYHDVNTDLTYKLARQLQYVYDYKGEDAKSNIWLQKALEIKKLNGDTVNFNFINDLYGLVAGATALKDWKNAERALSRMEKILIENFDTKSQEYERYRSVKVSYGLQSGNFSGLDTLMLNNIKLIEDTSTYDQNKSEILRSKKNYYQMLAEVYLRQGNLKLAQQTNEYAFKLSNFDSTQVYLFTQKAAIMSKLHKTDSAIFYYKKAIVALGDKTSSSSEIAIPDVKMSMADVYFNVGNYLEAESLMRESLTQINDFMILNMAGFSEKEKRLYNRTLQENLYKYFSVQSILYKNKPEINKTAYNFVVQTKGLLLNTSDYLVKMINSSGNDTLKQQYAQLKDVRKQLASAYQNGPNKLSIKDSLENIAKKLEQQLSFNSESFKQFQDQNNIDFETIKNKLGANEAAIEFVEFPYYNGEKLTDSLIYAAYIIKPNTKYPEFVVLKDGNLINSFVKNQGVNGRGILLDDQLKNPEAYKALYNCIWLPLKNQLAHVRKLYISADGITNNVSFASLEDSSGNYLIDKYDLRFVLSTKDIKNNISSDFKIDKSIALFGGAQYDLANTNITNDALLGNRSLPSDATGQSKWNYLPNTLKEINSITSMLKKNNWKVDKFAGADASESSFKELSGSKSPSIIHISTHGFYFPLNTNISGKALSYNHLENPLLRTGLVFSAANEAWLGKAVENGKEDGILTAYELSNLDLSNTKLAVLSACETGVGENVSGEGVFGLQRALKMAGVDKMIVSLWPVPDKETAEMMQKFYGNIAIGKNIAESFNLAQTEMRKLYGAKPALWAGFVLIE</sequence>
<accession>A0A4R5MKX0</accession>
<feature type="coiled-coil region" evidence="1">
    <location>
        <begin position="755"/>
        <end position="806"/>
    </location>
</feature>
<feature type="domain" description="CHAT" evidence="3">
    <location>
        <begin position="900"/>
        <end position="1222"/>
    </location>
</feature>
<protein>
    <submittedName>
        <fullName evidence="4">CHAT domain-containing protein</fullName>
    </submittedName>
</protein>
<keyword evidence="5" id="KW-1185">Reference proteome</keyword>
<dbReference type="SUPFAM" id="SSF48452">
    <property type="entry name" value="TPR-like"/>
    <property type="match status" value="1"/>
</dbReference>
<gene>
    <name evidence="4" type="ORF">EZJ43_07225</name>
</gene>
<feature type="chain" id="PRO_5020431349" evidence="2">
    <location>
        <begin position="21"/>
        <end position="1223"/>
    </location>
</feature>
<evidence type="ECO:0000256" key="1">
    <source>
        <dbReference type="SAM" id="Coils"/>
    </source>
</evidence>
<keyword evidence="1" id="KW-0175">Coiled coil</keyword>
<dbReference type="Proteomes" id="UP000295668">
    <property type="component" value="Unassembled WGS sequence"/>
</dbReference>
<dbReference type="EMBL" id="SJCY01000004">
    <property type="protein sequence ID" value="TDG36311.1"/>
    <property type="molecule type" value="Genomic_DNA"/>
</dbReference>
<dbReference type="RefSeq" id="WP_133262041.1">
    <property type="nucleotide sequence ID" value="NZ_SJCY01000004.1"/>
</dbReference>
<feature type="signal peptide" evidence="2">
    <location>
        <begin position="1"/>
        <end position="20"/>
    </location>
</feature>
<keyword evidence="2" id="KW-0732">Signal</keyword>
<dbReference type="PANTHER" id="PTHR10098">
    <property type="entry name" value="RAPSYN-RELATED"/>
    <property type="match status" value="1"/>
</dbReference>
<proteinExistence type="predicted"/>
<evidence type="ECO:0000256" key="2">
    <source>
        <dbReference type="SAM" id="SignalP"/>
    </source>
</evidence>
<dbReference type="PANTHER" id="PTHR10098:SF108">
    <property type="entry name" value="TETRATRICOPEPTIDE REPEAT PROTEIN 28"/>
    <property type="match status" value="1"/>
</dbReference>
<evidence type="ECO:0000259" key="3">
    <source>
        <dbReference type="Pfam" id="PF12770"/>
    </source>
</evidence>
<dbReference type="InterPro" id="IPR024983">
    <property type="entry name" value="CHAT_dom"/>
</dbReference>
<reference evidence="4 5" key="1">
    <citation type="submission" date="2019-02" db="EMBL/GenBank/DDBJ databases">
        <title>Pedobacter sp. nov., a novel speices isolated from soil of pinguins habitat in Antarcitica.</title>
        <authorList>
            <person name="He R.-H."/>
        </authorList>
    </citation>
    <scope>NUCLEOTIDE SEQUENCE [LARGE SCALE GENOMIC DNA]</scope>
    <source>
        <strain evidence="4 5">E01020</strain>
    </source>
</reference>